<evidence type="ECO:0000313" key="2">
    <source>
        <dbReference type="Proteomes" id="UP001283361"/>
    </source>
</evidence>
<dbReference type="AlphaFoldDB" id="A0AAE0Z122"/>
<proteinExistence type="predicted"/>
<evidence type="ECO:0000313" key="1">
    <source>
        <dbReference type="EMBL" id="KAK3760615.1"/>
    </source>
</evidence>
<organism evidence="1 2">
    <name type="scientific">Elysia crispata</name>
    <name type="common">lettuce slug</name>
    <dbReference type="NCBI Taxonomy" id="231223"/>
    <lineage>
        <taxon>Eukaryota</taxon>
        <taxon>Metazoa</taxon>
        <taxon>Spiralia</taxon>
        <taxon>Lophotrochozoa</taxon>
        <taxon>Mollusca</taxon>
        <taxon>Gastropoda</taxon>
        <taxon>Heterobranchia</taxon>
        <taxon>Euthyneura</taxon>
        <taxon>Panpulmonata</taxon>
        <taxon>Sacoglossa</taxon>
        <taxon>Placobranchoidea</taxon>
        <taxon>Plakobranchidae</taxon>
        <taxon>Elysia</taxon>
    </lineage>
</organism>
<dbReference type="Proteomes" id="UP001283361">
    <property type="component" value="Unassembled WGS sequence"/>
</dbReference>
<protein>
    <submittedName>
        <fullName evidence="1">Uncharacterized protein</fullName>
    </submittedName>
</protein>
<gene>
    <name evidence="1" type="ORF">RRG08_058613</name>
</gene>
<accession>A0AAE0Z122</accession>
<reference evidence="1" key="1">
    <citation type="journal article" date="2023" name="G3 (Bethesda)">
        <title>A reference genome for the long-term kleptoplast-retaining sea slug Elysia crispata morphotype clarki.</title>
        <authorList>
            <person name="Eastman K.E."/>
            <person name="Pendleton A.L."/>
            <person name="Shaikh M.A."/>
            <person name="Suttiyut T."/>
            <person name="Ogas R."/>
            <person name="Tomko P."/>
            <person name="Gavelis G."/>
            <person name="Widhalm J.R."/>
            <person name="Wisecaver J.H."/>
        </authorList>
    </citation>
    <scope>NUCLEOTIDE SEQUENCE</scope>
    <source>
        <strain evidence="1">ECLA1</strain>
    </source>
</reference>
<sequence>MSAIQNKIIIVFSSFLSKPHATSGIRKRKTTTKTIDSALSLKTNISTSSRAWLTLKTMSLIPLSKDQSIQVNCAC</sequence>
<dbReference type="EMBL" id="JAWDGP010004969">
    <property type="protein sequence ID" value="KAK3760615.1"/>
    <property type="molecule type" value="Genomic_DNA"/>
</dbReference>
<name>A0AAE0Z122_9GAST</name>
<keyword evidence="2" id="KW-1185">Reference proteome</keyword>
<comment type="caution">
    <text evidence="1">The sequence shown here is derived from an EMBL/GenBank/DDBJ whole genome shotgun (WGS) entry which is preliminary data.</text>
</comment>